<protein>
    <recommendedName>
        <fullName evidence="6">Medium/long-chain acyl-CoA thioesterase YigI</fullName>
        <ecNumber evidence="5">3.1.2.20</ecNumber>
    </recommendedName>
</protein>
<evidence type="ECO:0000259" key="8">
    <source>
        <dbReference type="Pfam" id="PF03061"/>
    </source>
</evidence>
<name>A0ABT0ZIH9_9ACTN</name>
<feature type="domain" description="Thioesterase" evidence="8">
    <location>
        <begin position="64"/>
        <end position="136"/>
    </location>
</feature>
<dbReference type="InterPro" id="IPR003736">
    <property type="entry name" value="PAAI_dom"/>
</dbReference>
<sequence length="163" mass="17045">MNDAPDLDTPDLDTADLETPDLAFARKVLAAQPFSVLLGTRLVSFGDGEATLELDIREELRQQYGYVHGGVLSYAADNALTFAAGTASGSSPLTAGFTIDYLRPATGELLRAQAKVIRAGRTRAVCRCELTTVDGDGVETLCAVAQGAISYTGTSNGEVRGAS</sequence>
<evidence type="ECO:0000256" key="5">
    <source>
        <dbReference type="ARBA" id="ARBA00038894"/>
    </source>
</evidence>
<evidence type="ECO:0000256" key="4">
    <source>
        <dbReference type="ARBA" id="ARBA00038381"/>
    </source>
</evidence>
<evidence type="ECO:0000313" key="9">
    <source>
        <dbReference type="EMBL" id="MCN9243366.1"/>
    </source>
</evidence>
<comment type="similarity">
    <text evidence="4">Belongs to the YigI thioesterase family.</text>
</comment>
<dbReference type="EMBL" id="JAMWMR010000021">
    <property type="protein sequence ID" value="MCN9243366.1"/>
    <property type="molecule type" value="Genomic_DNA"/>
</dbReference>
<dbReference type="EC" id="3.1.2.20" evidence="5"/>
<dbReference type="PANTHER" id="PTHR43240">
    <property type="entry name" value="1,4-DIHYDROXY-2-NAPHTHOYL-COA THIOESTERASE 1"/>
    <property type="match status" value="1"/>
</dbReference>
<comment type="caution">
    <text evidence="9">The sequence shown here is derived from an EMBL/GenBank/DDBJ whole genome shotgun (WGS) entry which is preliminary data.</text>
</comment>
<dbReference type="Pfam" id="PF03061">
    <property type="entry name" value="4HBT"/>
    <property type="match status" value="1"/>
</dbReference>
<evidence type="ECO:0000313" key="10">
    <source>
        <dbReference type="Proteomes" id="UP001523219"/>
    </source>
</evidence>
<dbReference type="Gene3D" id="3.10.129.10">
    <property type="entry name" value="Hotdog Thioesterase"/>
    <property type="match status" value="1"/>
</dbReference>
<reference evidence="9 10" key="1">
    <citation type="submission" date="2022-05" db="EMBL/GenBank/DDBJ databases">
        <title>Streptomyces sp. nov. RY43-2 isolated from soil of a peat swamp forest.</title>
        <authorList>
            <person name="Kanchanasin P."/>
            <person name="Tanasupawat S."/>
            <person name="Phongsopitanun W."/>
        </authorList>
    </citation>
    <scope>NUCLEOTIDE SEQUENCE [LARGE SCALE GENOMIC DNA]</scope>
    <source>
        <strain evidence="9 10">RY43-2</strain>
    </source>
</reference>
<keyword evidence="1" id="KW-0378">Hydrolase</keyword>
<dbReference type="Proteomes" id="UP001523219">
    <property type="component" value="Unassembled WGS sequence"/>
</dbReference>
<dbReference type="PANTHER" id="PTHR43240:SF20">
    <property type="entry name" value="MEDIUM_LONG-CHAIN ACYL-COA THIOESTERASE YIGI"/>
    <property type="match status" value="1"/>
</dbReference>
<dbReference type="NCBIfam" id="TIGR00369">
    <property type="entry name" value="unchar_dom_1"/>
    <property type="match status" value="1"/>
</dbReference>
<evidence type="ECO:0000256" key="3">
    <source>
        <dbReference type="ARBA" id="ARBA00036002"/>
    </source>
</evidence>
<comment type="catalytic activity">
    <reaction evidence="7">
        <text>a medium-chain fatty acyl-CoA + H2O = a medium-chain fatty acid + CoA + H(+)</text>
        <dbReference type="Rhea" id="RHEA:68184"/>
        <dbReference type="ChEBI" id="CHEBI:15377"/>
        <dbReference type="ChEBI" id="CHEBI:15378"/>
        <dbReference type="ChEBI" id="CHEBI:57287"/>
        <dbReference type="ChEBI" id="CHEBI:59558"/>
        <dbReference type="ChEBI" id="CHEBI:90546"/>
    </reaction>
</comment>
<dbReference type="InterPro" id="IPR029069">
    <property type="entry name" value="HotDog_dom_sf"/>
</dbReference>
<evidence type="ECO:0000256" key="1">
    <source>
        <dbReference type="ARBA" id="ARBA00022801"/>
    </source>
</evidence>
<dbReference type="CDD" id="cd03443">
    <property type="entry name" value="PaaI_thioesterase"/>
    <property type="match status" value="1"/>
</dbReference>
<comment type="catalytic activity">
    <reaction evidence="2">
        <text>a fatty acyl-CoA + H2O = a fatty acid + CoA + H(+)</text>
        <dbReference type="Rhea" id="RHEA:16781"/>
        <dbReference type="ChEBI" id="CHEBI:15377"/>
        <dbReference type="ChEBI" id="CHEBI:15378"/>
        <dbReference type="ChEBI" id="CHEBI:28868"/>
        <dbReference type="ChEBI" id="CHEBI:57287"/>
        <dbReference type="ChEBI" id="CHEBI:77636"/>
        <dbReference type="EC" id="3.1.2.20"/>
    </reaction>
</comment>
<accession>A0ABT0ZIH9</accession>
<gene>
    <name evidence="9" type="ORF">NGF19_21705</name>
</gene>
<comment type="catalytic activity">
    <reaction evidence="3">
        <text>a long-chain fatty acyl-CoA + H2O = a long-chain fatty acid + CoA + H(+)</text>
        <dbReference type="Rhea" id="RHEA:67680"/>
        <dbReference type="ChEBI" id="CHEBI:15377"/>
        <dbReference type="ChEBI" id="CHEBI:15378"/>
        <dbReference type="ChEBI" id="CHEBI:57287"/>
        <dbReference type="ChEBI" id="CHEBI:57560"/>
        <dbReference type="ChEBI" id="CHEBI:83139"/>
    </reaction>
</comment>
<organism evidence="9 10">
    <name type="scientific">Streptomyces macrolidinus</name>
    <dbReference type="NCBI Taxonomy" id="2952607"/>
    <lineage>
        <taxon>Bacteria</taxon>
        <taxon>Bacillati</taxon>
        <taxon>Actinomycetota</taxon>
        <taxon>Actinomycetes</taxon>
        <taxon>Kitasatosporales</taxon>
        <taxon>Streptomycetaceae</taxon>
        <taxon>Streptomyces</taxon>
    </lineage>
</organism>
<evidence type="ECO:0000256" key="6">
    <source>
        <dbReference type="ARBA" id="ARBA00040062"/>
    </source>
</evidence>
<keyword evidence="10" id="KW-1185">Reference proteome</keyword>
<proteinExistence type="inferred from homology"/>
<dbReference type="InterPro" id="IPR006683">
    <property type="entry name" value="Thioestr_dom"/>
</dbReference>
<evidence type="ECO:0000256" key="7">
    <source>
        <dbReference type="ARBA" id="ARBA00048062"/>
    </source>
</evidence>
<evidence type="ECO:0000256" key="2">
    <source>
        <dbReference type="ARBA" id="ARBA00035880"/>
    </source>
</evidence>
<dbReference type="RefSeq" id="WP_252426742.1">
    <property type="nucleotide sequence ID" value="NZ_JAMWMR010000021.1"/>
</dbReference>
<dbReference type="SUPFAM" id="SSF54637">
    <property type="entry name" value="Thioesterase/thiol ester dehydrase-isomerase"/>
    <property type="match status" value="1"/>
</dbReference>